<feature type="domain" description="Cadherin" evidence="16">
    <location>
        <begin position="2119"/>
        <end position="2240"/>
    </location>
</feature>
<proteinExistence type="predicted"/>
<organism evidence="18 19">
    <name type="scientific">Desmophyllum pertusum</name>
    <dbReference type="NCBI Taxonomy" id="174260"/>
    <lineage>
        <taxon>Eukaryota</taxon>
        <taxon>Metazoa</taxon>
        <taxon>Cnidaria</taxon>
        <taxon>Anthozoa</taxon>
        <taxon>Hexacorallia</taxon>
        <taxon>Scleractinia</taxon>
        <taxon>Caryophylliina</taxon>
        <taxon>Caryophylliidae</taxon>
        <taxon>Desmophyllum</taxon>
    </lineage>
</organism>
<dbReference type="PANTHER" id="PTHR24027:SF438">
    <property type="entry name" value="CADHERIN 23"/>
    <property type="match status" value="1"/>
</dbReference>
<dbReference type="SUPFAM" id="SSF48726">
    <property type="entry name" value="Immunoglobulin"/>
    <property type="match status" value="1"/>
</dbReference>
<evidence type="ECO:0000256" key="15">
    <source>
        <dbReference type="SAM" id="Phobius"/>
    </source>
</evidence>
<keyword evidence="4 15" id="KW-0812">Transmembrane</keyword>
<evidence type="ECO:0000256" key="7">
    <source>
        <dbReference type="ARBA" id="ARBA00022837"/>
    </source>
</evidence>
<feature type="domain" description="Cadherin" evidence="16">
    <location>
        <begin position="1478"/>
        <end position="1587"/>
    </location>
</feature>
<dbReference type="CDD" id="cd11304">
    <property type="entry name" value="Cadherin_repeat"/>
    <property type="match status" value="7"/>
</dbReference>
<feature type="domain" description="Ig-like" evidence="17">
    <location>
        <begin position="1387"/>
        <end position="1462"/>
    </location>
</feature>
<dbReference type="Pfam" id="PF13927">
    <property type="entry name" value="Ig_3"/>
    <property type="match status" value="1"/>
</dbReference>
<evidence type="ECO:0000256" key="14">
    <source>
        <dbReference type="SAM" id="MobiDB-lite"/>
    </source>
</evidence>
<evidence type="ECO:0000256" key="13">
    <source>
        <dbReference type="PROSITE-ProRule" id="PRU00043"/>
    </source>
</evidence>
<protein>
    <submittedName>
        <fullName evidence="18">Uncharacterized protein</fullName>
    </submittedName>
</protein>
<evidence type="ECO:0000259" key="16">
    <source>
        <dbReference type="PROSITE" id="PS50268"/>
    </source>
</evidence>
<dbReference type="InterPro" id="IPR036179">
    <property type="entry name" value="Ig-like_dom_sf"/>
</dbReference>
<dbReference type="GO" id="GO:0016342">
    <property type="term" value="C:catenin complex"/>
    <property type="evidence" value="ECO:0007669"/>
    <property type="project" value="TreeGrafter"/>
</dbReference>
<feature type="domain" description="Cadherin" evidence="16">
    <location>
        <begin position="2009"/>
        <end position="2116"/>
    </location>
</feature>
<dbReference type="InterPro" id="IPR002126">
    <property type="entry name" value="Cadherin-like_dom"/>
</dbReference>
<dbReference type="PROSITE" id="PS00232">
    <property type="entry name" value="CADHERIN_1"/>
    <property type="match status" value="5"/>
</dbReference>
<dbReference type="PROSITE" id="PS50268">
    <property type="entry name" value="CADHERIN_2"/>
    <property type="match status" value="7"/>
</dbReference>
<dbReference type="SMART" id="SM00112">
    <property type="entry name" value="CA"/>
    <property type="match status" value="7"/>
</dbReference>
<dbReference type="InterPro" id="IPR007110">
    <property type="entry name" value="Ig-like_dom"/>
</dbReference>
<feature type="transmembrane region" description="Helical" evidence="15">
    <location>
        <begin position="2252"/>
        <end position="2272"/>
    </location>
</feature>
<dbReference type="InterPro" id="IPR039808">
    <property type="entry name" value="Cadherin"/>
</dbReference>
<dbReference type="SUPFAM" id="SSF49842">
    <property type="entry name" value="TNF-like"/>
    <property type="match status" value="4"/>
</dbReference>
<gene>
    <name evidence="18" type="ORF">OS493_006823</name>
</gene>
<dbReference type="Gene3D" id="2.60.40.10">
    <property type="entry name" value="Immunoglobulins"/>
    <property type="match status" value="1"/>
</dbReference>
<dbReference type="InterPro" id="IPR003599">
    <property type="entry name" value="Ig_sub"/>
</dbReference>
<dbReference type="SMART" id="SM00408">
    <property type="entry name" value="IGc2"/>
    <property type="match status" value="1"/>
</dbReference>
<evidence type="ECO:0000256" key="3">
    <source>
        <dbReference type="ARBA" id="ARBA00022536"/>
    </source>
</evidence>
<dbReference type="GO" id="GO:0005509">
    <property type="term" value="F:calcium ion binding"/>
    <property type="evidence" value="ECO:0007669"/>
    <property type="project" value="UniProtKB-UniRule"/>
</dbReference>
<accession>A0A9W9ZTE2</accession>
<evidence type="ECO:0000313" key="19">
    <source>
        <dbReference type="Proteomes" id="UP001163046"/>
    </source>
</evidence>
<dbReference type="InterPro" id="IPR013783">
    <property type="entry name" value="Ig-like_fold"/>
</dbReference>
<dbReference type="PRINTS" id="PR00205">
    <property type="entry name" value="CADHERIN"/>
</dbReference>
<dbReference type="InterPro" id="IPR008983">
    <property type="entry name" value="Tumour_necrosis_fac-like_dom"/>
</dbReference>
<dbReference type="Proteomes" id="UP001163046">
    <property type="component" value="Unassembled WGS sequence"/>
</dbReference>
<dbReference type="FunFam" id="2.60.40.60:FF:000104">
    <property type="entry name" value="cadherin-23 isoform X1"/>
    <property type="match status" value="2"/>
</dbReference>
<dbReference type="PANTHER" id="PTHR24027">
    <property type="entry name" value="CADHERIN-23"/>
    <property type="match status" value="1"/>
</dbReference>
<keyword evidence="10 15" id="KW-0472">Membrane</keyword>
<reference evidence="18" key="1">
    <citation type="submission" date="2023-01" db="EMBL/GenBank/DDBJ databases">
        <title>Genome assembly of the deep-sea coral Lophelia pertusa.</title>
        <authorList>
            <person name="Herrera S."/>
            <person name="Cordes E."/>
        </authorList>
    </citation>
    <scope>NUCLEOTIDE SEQUENCE</scope>
    <source>
        <strain evidence="18">USNM1676648</strain>
        <tissue evidence="18">Polyp</tissue>
    </source>
</reference>
<dbReference type="GO" id="GO:0007156">
    <property type="term" value="P:homophilic cell adhesion via plasma membrane adhesion molecules"/>
    <property type="evidence" value="ECO:0007669"/>
    <property type="project" value="InterPro"/>
</dbReference>
<feature type="domain" description="Cadherin" evidence="16">
    <location>
        <begin position="1902"/>
        <end position="2008"/>
    </location>
</feature>
<evidence type="ECO:0000256" key="8">
    <source>
        <dbReference type="ARBA" id="ARBA00022889"/>
    </source>
</evidence>
<dbReference type="SUPFAM" id="SSF49313">
    <property type="entry name" value="Cadherin-like"/>
    <property type="match status" value="7"/>
</dbReference>
<evidence type="ECO:0000256" key="6">
    <source>
        <dbReference type="ARBA" id="ARBA00022737"/>
    </source>
</evidence>
<keyword evidence="19" id="KW-1185">Reference proteome</keyword>
<dbReference type="OrthoDB" id="5975698at2759"/>
<dbReference type="FunFam" id="2.60.40.60:FF:000015">
    <property type="entry name" value="FAT atypical cadherin 1"/>
    <property type="match status" value="1"/>
</dbReference>
<dbReference type="FunFam" id="2.60.40.60:FF:000005">
    <property type="entry name" value="Protocadherin 9"/>
    <property type="match status" value="1"/>
</dbReference>
<evidence type="ECO:0000256" key="12">
    <source>
        <dbReference type="ARBA" id="ARBA00023180"/>
    </source>
</evidence>
<dbReference type="InterPro" id="IPR020894">
    <property type="entry name" value="Cadherin_CS"/>
</dbReference>
<dbReference type="SMART" id="SM00409">
    <property type="entry name" value="IG"/>
    <property type="match status" value="2"/>
</dbReference>
<feature type="compositionally biased region" description="Basic and acidic residues" evidence="14">
    <location>
        <begin position="2411"/>
        <end position="2427"/>
    </location>
</feature>
<keyword evidence="11" id="KW-1015">Disulfide bond</keyword>
<dbReference type="Gene3D" id="2.60.40.60">
    <property type="entry name" value="Cadherins"/>
    <property type="match status" value="7"/>
</dbReference>
<comment type="subcellular location">
    <subcellularLocation>
        <location evidence="1">Cell membrane</location>
        <topology evidence="1">Single-pass type I membrane protein</topology>
    </subcellularLocation>
</comment>
<evidence type="ECO:0000256" key="2">
    <source>
        <dbReference type="ARBA" id="ARBA00022475"/>
    </source>
</evidence>
<keyword evidence="6" id="KW-0677">Repeat</keyword>
<keyword evidence="8" id="KW-0130">Cell adhesion</keyword>
<keyword evidence="12" id="KW-0325">Glycoprotein</keyword>
<keyword evidence="2" id="KW-1003">Cell membrane</keyword>
<evidence type="ECO:0000256" key="11">
    <source>
        <dbReference type="ARBA" id="ARBA00023157"/>
    </source>
</evidence>
<dbReference type="Pfam" id="PF00028">
    <property type="entry name" value="Cadherin"/>
    <property type="match status" value="7"/>
</dbReference>
<dbReference type="Gene3D" id="2.60.120.40">
    <property type="match status" value="6"/>
</dbReference>
<dbReference type="PROSITE" id="PS50835">
    <property type="entry name" value="IG_LIKE"/>
    <property type="match status" value="1"/>
</dbReference>
<feature type="domain" description="Cadherin" evidence="16">
    <location>
        <begin position="1796"/>
        <end position="1901"/>
    </location>
</feature>
<dbReference type="GO" id="GO:0008013">
    <property type="term" value="F:beta-catenin binding"/>
    <property type="evidence" value="ECO:0007669"/>
    <property type="project" value="TreeGrafter"/>
</dbReference>
<keyword evidence="3" id="KW-0245">EGF-like domain</keyword>
<keyword evidence="9 15" id="KW-1133">Transmembrane helix</keyword>
<keyword evidence="7 13" id="KW-0106">Calcium</keyword>
<evidence type="ECO:0000256" key="10">
    <source>
        <dbReference type="ARBA" id="ARBA00023136"/>
    </source>
</evidence>
<dbReference type="EMBL" id="MU825875">
    <property type="protein sequence ID" value="KAJ7386794.1"/>
    <property type="molecule type" value="Genomic_DNA"/>
</dbReference>
<dbReference type="InterPro" id="IPR015919">
    <property type="entry name" value="Cadherin-like_sf"/>
</dbReference>
<feature type="domain" description="Cadherin" evidence="16">
    <location>
        <begin position="1588"/>
        <end position="1689"/>
    </location>
</feature>
<dbReference type="InterPro" id="IPR003598">
    <property type="entry name" value="Ig_sub2"/>
</dbReference>
<evidence type="ECO:0000313" key="18">
    <source>
        <dbReference type="EMBL" id="KAJ7386794.1"/>
    </source>
</evidence>
<name>A0A9W9ZTE2_9CNID</name>
<dbReference type="GO" id="GO:0016477">
    <property type="term" value="P:cell migration"/>
    <property type="evidence" value="ECO:0007669"/>
    <property type="project" value="TreeGrafter"/>
</dbReference>
<keyword evidence="5" id="KW-0732">Signal</keyword>
<dbReference type="GO" id="GO:0045296">
    <property type="term" value="F:cadherin binding"/>
    <property type="evidence" value="ECO:0007669"/>
    <property type="project" value="TreeGrafter"/>
</dbReference>
<evidence type="ECO:0000259" key="17">
    <source>
        <dbReference type="PROSITE" id="PS50835"/>
    </source>
</evidence>
<evidence type="ECO:0000256" key="4">
    <source>
        <dbReference type="ARBA" id="ARBA00022692"/>
    </source>
</evidence>
<dbReference type="FunFam" id="2.60.40.60:FF:000024">
    <property type="entry name" value="FAT atypical cadherin 3"/>
    <property type="match status" value="1"/>
</dbReference>
<evidence type="ECO:0000256" key="5">
    <source>
        <dbReference type="ARBA" id="ARBA00022729"/>
    </source>
</evidence>
<feature type="domain" description="Cadherin" evidence="16">
    <location>
        <begin position="1690"/>
        <end position="1795"/>
    </location>
</feature>
<feature type="region of interest" description="Disordered" evidence="14">
    <location>
        <begin position="2404"/>
        <end position="2456"/>
    </location>
</feature>
<comment type="caution">
    <text evidence="18">The sequence shown here is derived from an EMBL/GenBank/DDBJ whole genome shotgun (WGS) entry which is preliminary data.</text>
</comment>
<evidence type="ECO:0000256" key="1">
    <source>
        <dbReference type="ARBA" id="ARBA00004251"/>
    </source>
</evidence>
<sequence length="2456" mass="268731">MTSSKHPSFRWILVYFGVVLKSVLIQTSRSPLLADHYRAFPEIGLSLDLRARLPQSTSGWSEVSGWTDTQLSDSGRFLFGAPLVTKASRFEIPKSGIYFVSINVQLSQADKGLFQAALIINGQLNKRNKAMTAVKQGRQGVDFSLVVSGFMDLRSSDHISVFVLSEKDTDWAIEDDSQFSLRYAGLIGSFPAFSAIKQQAVTLNSFSSSRIIRNWDTSGSIGLFSSLTGFSSSTGEFVPICDGIYFVAANIRVQAKPGLYKLHLSVNGENFGPFLDESAISSESIFTMNLHGSFYFKRGDIVSLNINSSISNARLTIHPHSGFSISYIDAFNPSSLQGVSTVTQTTNEIPGTGWMEITTWSKPTTAHVQFYNPEVFQSGMFTCSQGGIYYVSVILRVRGGRGNFDLLVKSSSTSQLNGNAGLYTTRYNSEPTGYFSLSVSGLLELSKGQHVSVFVHSSVPDKWFIEPGSGLSVMRTRHYWPAANSYLDSNHELTGGKWEEVGNWRHTGEGAFVFGTNFRPSSSRFIVTSPGVYFVSTNLIMRTNGTQISAVIAIDGQANEENGLHATHTYPPANLTLNIAGSLNLEQGQNVSVYVRSESNDTWEVLERSGFSAVFIGKSFAIPSFHAVKGSQSAIRTTNWVEIDEWQNPREDERKATFQNGGGFDSGRGIYVAPVSGIYFASCMLVTRDVDVDDASSYLEVYIGVNGQASLTNGLQNTRYIQGTSPLSGNDVMTITVSGMVQLRRGDYAVIRARANMDFDWKVESTSSLSMFLVSPSGIPYGNVGFLSRKSDTRIKSIGPAGSWSKIGGWATQSDLTNGLFLKNDGSFTYEALSGDLNIHHAGIYFLSANIIVSNTPESCEVTVLVSDSNGGDSQELITGFSAAERKPESKGKYTLLFTGALFLKRNRKIHLAVRSGSANPFTVWEGSGFSVARLIYPIEEPGFHGRISDIQTNGELASWEEISGWETSGGSGLHIDGHGFSSFTGIFIVPLSGIYLASASVAIKNIQNSAIVSVKISVNGDTSANNGLGSSHLVKRGAHAVIVASGSMELFQGMMVIVLVRSENSSSCNIAEGSYFTMRYMSESHRTQGNMADRYSDVTFTSSGWKELVSWKTAGSNGQFQVGSIHQTTDRFGVSKSGIYFVTANIKLLEANGLAIIGIVINSGNDTAVVAKKTCVVSEVCSLNLAASLELAAGTFVSVHVYSDDKDRWIVSSQSSKSNLLLSPVPPSTVVQGYLARVSSNFSVGGRHLSDWFRVRNWNTTDRPGYFMTISGFSGHGCFIVSSPGVYIATVNLIVRCIGVIDCDVEMLVAFNGILSSSSGLYSKQTVPSLSIDTLNIMTVVHLFKWDTLTVVVRSDSSFEILEDSTFSVVMHDSAGGPFLCSNKGPTLIQELSPAYLRTRVGSSVAWSCEAVGETLPQYRWSKDYKDLPDVSSNSLAITNGTVQDSGDYACVAEVSPVSVSSNIARLIVYDPRPAFKSLNYTVSVNENGPTLQLILNISTRAGSKEKTHADMVFRIISGNINDSFLLLPNTSSSHFGIYTARPLDREEISEYQLLVKVTNLDEHAPNSTTAVNIAVADLNDNAPLFNKKIYDVNILENATIGHVVVVLHAQDEDVGLNAHVSYTILAGSGMNTFSLNKISGEIILMKLIDRETQPTYSLFIAARDPNFIAFTEVLITVLDVNEHKPVFNPLKYNVTISEAAVIGTSVLKLSATDKDAGTNSQLVYSIVNGDPRGLFAIDNDGVITVVRDLDHEKNSSHNITITVHDKGETQLFAQRPARVFISVRDLNDNSPIFEVSLYEETISENTPPVTPVLRVRAMDADRSHANSKMVFLMVKETLEHDFTVNSSSGVIYVHRSLDFERTQVYRFQVAVRDISIDSRLDVTSVVISISDENDNTPVFYPTRYNISISEATAVGRELLRVQAMDSDSTTNGALNYFIESGNENSTFFIDESTGFLYLASELDHENVSRYCLVICVTDKGIPPRRAELSATVVIAIYDENDNLPQFDSETYSVALYENITSGTYVLTVHAGDKDSHLNQAITYIMATYSDAKAKDKFDVNSTTGEIITKGHVDREEQEVYKFTVIARDGGKVPHEGYAKVTVTLIDVNDNRPVFEPAKYQSSLQLTADASIASAVITITADDPDTGLGGKITYAVLYIAGSILSEHNEAFHCTNDSYGAFRIDEHTGTLRVGRSLAARCVYNVTIRAMDHGSPPLFSVISLEIVTGSRNATYLGLPTTITILSQEDYTKVIVVICVFVLIIAVIIALFIWREARRHMRKRSVMLARDAAVRYEEDSSSSDEHERARFRRYSMDHPGTYLDYCSTTTEMPSSLQTPRSLRSFGAETDILETFTLPYDGKEGYTILDGDTESFCVSIDFGTESEEPFVFPVTIAAVNHIDRKIARKKNAHSRRENSRPLRSSSESKRSQVSLPAKFGSRNHSKGAGVREVISDTRL</sequence>
<evidence type="ECO:0000256" key="9">
    <source>
        <dbReference type="ARBA" id="ARBA00022989"/>
    </source>
</evidence>